<feature type="non-terminal residue" evidence="2">
    <location>
        <position position="1"/>
    </location>
</feature>
<protein>
    <submittedName>
        <fullName evidence="2">Uncharacterized protein</fullName>
    </submittedName>
</protein>
<dbReference type="Proteomes" id="UP000023152">
    <property type="component" value="Unassembled WGS sequence"/>
</dbReference>
<feature type="compositionally biased region" description="Polar residues" evidence="1">
    <location>
        <begin position="91"/>
        <end position="111"/>
    </location>
</feature>
<reference evidence="2 3" key="1">
    <citation type="journal article" date="2013" name="Curr. Biol.">
        <title>The Genome of the Foraminiferan Reticulomyxa filosa.</title>
        <authorList>
            <person name="Glockner G."/>
            <person name="Hulsmann N."/>
            <person name="Schleicher M."/>
            <person name="Noegel A.A."/>
            <person name="Eichinger L."/>
            <person name="Gallinger C."/>
            <person name="Pawlowski J."/>
            <person name="Sierra R."/>
            <person name="Euteneuer U."/>
            <person name="Pillet L."/>
            <person name="Moustafa A."/>
            <person name="Platzer M."/>
            <person name="Groth M."/>
            <person name="Szafranski K."/>
            <person name="Schliwa M."/>
        </authorList>
    </citation>
    <scope>NUCLEOTIDE SEQUENCE [LARGE SCALE GENOMIC DNA]</scope>
</reference>
<dbReference type="EMBL" id="ASPP01024056">
    <property type="protein sequence ID" value="ETO09456.1"/>
    <property type="molecule type" value="Genomic_DNA"/>
</dbReference>
<comment type="caution">
    <text evidence="2">The sequence shown here is derived from an EMBL/GenBank/DDBJ whole genome shotgun (WGS) entry which is preliminary data.</text>
</comment>
<feature type="compositionally biased region" description="Low complexity" evidence="1">
    <location>
        <begin position="146"/>
        <end position="157"/>
    </location>
</feature>
<proteinExistence type="predicted"/>
<evidence type="ECO:0000256" key="1">
    <source>
        <dbReference type="SAM" id="MobiDB-lite"/>
    </source>
</evidence>
<evidence type="ECO:0000313" key="3">
    <source>
        <dbReference type="Proteomes" id="UP000023152"/>
    </source>
</evidence>
<sequence length="215" mass="23660">VRFTFSYVCISTQFNSIQLKKKKKKKGGERPNVLGMDSTSLMDLNFANVDSPGKHHAGVEDEVEDAFLNQFTHKSDTVARVGISGLLHSNDATRASNTTHSSVSPGKTNETVSKDNPNDNDTSWAEWSDPNTSADTNDRHDEKKNNNSTLSPNPNLTLKQPSETANNNNNLSFDAFDNANDHFFDGTASNTHQDVVETKVLDETKDIKSGKKSND</sequence>
<feature type="compositionally biased region" description="Polar residues" evidence="1">
    <location>
        <begin position="158"/>
        <end position="172"/>
    </location>
</feature>
<accession>X6M762</accession>
<dbReference type="AlphaFoldDB" id="X6M762"/>
<name>X6M762_RETFI</name>
<gene>
    <name evidence="2" type="ORF">RFI_27923</name>
</gene>
<feature type="compositionally biased region" description="Polar residues" evidence="1">
    <location>
        <begin position="118"/>
        <end position="135"/>
    </location>
</feature>
<evidence type="ECO:0000313" key="2">
    <source>
        <dbReference type="EMBL" id="ETO09456.1"/>
    </source>
</evidence>
<organism evidence="2 3">
    <name type="scientific">Reticulomyxa filosa</name>
    <dbReference type="NCBI Taxonomy" id="46433"/>
    <lineage>
        <taxon>Eukaryota</taxon>
        <taxon>Sar</taxon>
        <taxon>Rhizaria</taxon>
        <taxon>Retaria</taxon>
        <taxon>Foraminifera</taxon>
        <taxon>Monothalamids</taxon>
        <taxon>Reticulomyxidae</taxon>
        <taxon>Reticulomyxa</taxon>
    </lineage>
</organism>
<keyword evidence="3" id="KW-1185">Reference proteome</keyword>
<feature type="region of interest" description="Disordered" evidence="1">
    <location>
        <begin position="91"/>
        <end position="173"/>
    </location>
</feature>
<feature type="compositionally biased region" description="Basic and acidic residues" evidence="1">
    <location>
        <begin position="136"/>
        <end position="145"/>
    </location>
</feature>